<dbReference type="EMBL" id="JBEVCJ010000001">
    <property type="protein sequence ID" value="MET1253505.1"/>
    <property type="molecule type" value="Genomic_DNA"/>
</dbReference>
<comment type="caution">
    <text evidence="1">The sequence shown here is derived from an EMBL/GenBank/DDBJ whole genome shotgun (WGS) entry which is preliminary data.</text>
</comment>
<name>A0ABV2BNK1_9GAMM</name>
<keyword evidence="2" id="KW-1185">Reference proteome</keyword>
<gene>
    <name evidence="1" type="ORF">ABVT43_00035</name>
</gene>
<dbReference type="Proteomes" id="UP001548189">
    <property type="component" value="Unassembled WGS sequence"/>
</dbReference>
<protein>
    <submittedName>
        <fullName evidence="1">Uncharacterized protein</fullName>
    </submittedName>
</protein>
<reference evidence="1 2" key="1">
    <citation type="submission" date="2024-06" db="EMBL/GenBank/DDBJ databases">
        <authorList>
            <person name="Li F."/>
        </authorList>
    </citation>
    <scope>NUCLEOTIDE SEQUENCE [LARGE SCALE GENOMIC DNA]</scope>
    <source>
        <strain evidence="1 2">GXAS 311</strain>
    </source>
</reference>
<evidence type="ECO:0000313" key="1">
    <source>
        <dbReference type="EMBL" id="MET1253505.1"/>
    </source>
</evidence>
<proteinExistence type="predicted"/>
<sequence length="59" mass="6757">MRLITRFELATKTATELKVLHKEVFNWIVNTKPCSAEQIAAKKSLENIEIEMTLRAPCP</sequence>
<accession>A0ABV2BNK1</accession>
<organism evidence="1 2">
    <name type="scientific">Aliikangiella maris</name>
    <dbReference type="NCBI Taxonomy" id="3162458"/>
    <lineage>
        <taxon>Bacteria</taxon>
        <taxon>Pseudomonadati</taxon>
        <taxon>Pseudomonadota</taxon>
        <taxon>Gammaproteobacteria</taxon>
        <taxon>Oceanospirillales</taxon>
        <taxon>Pleioneaceae</taxon>
        <taxon>Aliikangiella</taxon>
    </lineage>
</organism>
<evidence type="ECO:0000313" key="2">
    <source>
        <dbReference type="Proteomes" id="UP001548189"/>
    </source>
</evidence>